<dbReference type="GO" id="GO:0016747">
    <property type="term" value="F:acyltransferase activity, transferring groups other than amino-acyl groups"/>
    <property type="evidence" value="ECO:0007669"/>
    <property type="project" value="InterPro"/>
</dbReference>
<evidence type="ECO:0000313" key="5">
    <source>
        <dbReference type="Proteomes" id="UP000248975"/>
    </source>
</evidence>
<evidence type="ECO:0000313" key="4">
    <source>
        <dbReference type="EMBL" id="PZQ96684.1"/>
    </source>
</evidence>
<comment type="caution">
    <text evidence="4">The sequence shown here is derived from an EMBL/GenBank/DDBJ whole genome shotgun (WGS) entry which is preliminary data.</text>
</comment>
<name>A0A2W5S9B4_CERSP</name>
<dbReference type="Pfam" id="PF00583">
    <property type="entry name" value="Acetyltransf_1"/>
    <property type="match status" value="1"/>
</dbReference>
<evidence type="ECO:0000259" key="3">
    <source>
        <dbReference type="PROSITE" id="PS51186"/>
    </source>
</evidence>
<organism evidence="4 5">
    <name type="scientific">Cereibacter sphaeroides</name>
    <name type="common">Rhodobacter sphaeroides</name>
    <dbReference type="NCBI Taxonomy" id="1063"/>
    <lineage>
        <taxon>Bacteria</taxon>
        <taxon>Pseudomonadati</taxon>
        <taxon>Pseudomonadota</taxon>
        <taxon>Alphaproteobacteria</taxon>
        <taxon>Rhodobacterales</taxon>
        <taxon>Paracoccaceae</taxon>
        <taxon>Cereibacter</taxon>
    </lineage>
</organism>
<dbReference type="SUPFAM" id="SSF55729">
    <property type="entry name" value="Acyl-CoA N-acyltransferases (Nat)"/>
    <property type="match status" value="1"/>
</dbReference>
<keyword evidence="1 4" id="KW-0808">Transferase</keyword>
<keyword evidence="2" id="KW-0012">Acyltransferase</keyword>
<dbReference type="InterPro" id="IPR016181">
    <property type="entry name" value="Acyl_CoA_acyltransferase"/>
</dbReference>
<feature type="domain" description="N-acetyltransferase" evidence="3">
    <location>
        <begin position="137"/>
        <end position="281"/>
    </location>
</feature>
<evidence type="ECO:0000256" key="1">
    <source>
        <dbReference type="ARBA" id="ARBA00022679"/>
    </source>
</evidence>
<dbReference type="PANTHER" id="PTHR43877:SF2">
    <property type="entry name" value="AMINOALKYLPHOSPHONATE N-ACETYLTRANSFERASE-RELATED"/>
    <property type="match status" value="1"/>
</dbReference>
<protein>
    <submittedName>
        <fullName evidence="4">N-acetyltransferase</fullName>
    </submittedName>
</protein>
<sequence length="281" mass="29995">MTLRAATEADIPAMFSLLRQYESTSLFPLARLSEAGLGGDGPHALCAWVAEEDAAISGVVGLSAAGMLLPQWPGAAWSELRPALAGHKVSGAVGPAEQVRPMLAALGLASSPARHNGDEAGFVLELADLVEPTDESILIRPDHGHRPLMTEWRAAYLTEIFATPPAEAARQAEPDVDRWLAADSHRILQAEGQPVAMSGFNARLPDVVQIGGVYTPPALRGRGHARAVVARHLSEVRSKGVRRAALFAVSPAAVRAYRAIGFREKGRMSLVLFESLQRIRA</sequence>
<dbReference type="EMBL" id="QFQS01000003">
    <property type="protein sequence ID" value="PZQ96684.1"/>
    <property type="molecule type" value="Genomic_DNA"/>
</dbReference>
<accession>A0A2W5S9B4</accession>
<dbReference type="PROSITE" id="PS51186">
    <property type="entry name" value="GNAT"/>
    <property type="match status" value="1"/>
</dbReference>
<dbReference type="PANTHER" id="PTHR43877">
    <property type="entry name" value="AMINOALKYLPHOSPHONATE N-ACETYLTRANSFERASE-RELATED-RELATED"/>
    <property type="match status" value="1"/>
</dbReference>
<dbReference type="InterPro" id="IPR000182">
    <property type="entry name" value="GNAT_dom"/>
</dbReference>
<proteinExistence type="predicted"/>
<evidence type="ECO:0000256" key="2">
    <source>
        <dbReference type="ARBA" id="ARBA00023315"/>
    </source>
</evidence>
<reference evidence="4 5" key="1">
    <citation type="submission" date="2017-08" db="EMBL/GenBank/DDBJ databases">
        <title>Infants hospitalized years apart are colonized by the same room-sourced microbial strains.</title>
        <authorList>
            <person name="Brooks B."/>
            <person name="Olm M.R."/>
            <person name="Firek B.A."/>
            <person name="Baker R."/>
            <person name="Thomas B.C."/>
            <person name="Morowitz M.J."/>
            <person name="Banfield J.F."/>
        </authorList>
    </citation>
    <scope>NUCLEOTIDE SEQUENCE [LARGE SCALE GENOMIC DNA]</scope>
    <source>
        <strain evidence="4">S2_003_000_R2_11</strain>
    </source>
</reference>
<dbReference type="AlphaFoldDB" id="A0A2W5S9B4"/>
<dbReference type="Proteomes" id="UP000248975">
    <property type="component" value="Unassembled WGS sequence"/>
</dbReference>
<dbReference type="Gene3D" id="3.40.630.30">
    <property type="match status" value="1"/>
</dbReference>
<dbReference type="InterPro" id="IPR050832">
    <property type="entry name" value="Bact_Acetyltransf"/>
</dbReference>
<gene>
    <name evidence="4" type="ORF">DI533_13920</name>
</gene>